<evidence type="ECO:0000256" key="1">
    <source>
        <dbReference type="SAM" id="MobiDB-lite"/>
    </source>
</evidence>
<dbReference type="Gene3D" id="3.40.50.1000">
    <property type="entry name" value="HAD superfamily/HAD-like"/>
    <property type="match status" value="1"/>
</dbReference>
<reference evidence="3 4" key="2">
    <citation type="submission" date="2018-12" db="EMBL/GenBank/DDBJ databases">
        <title>Rhizobacter gummiphilus sp. nov., a rubber-degrading bacterium isolated from the soil of a botanical garden in Japan.</title>
        <authorList>
            <person name="Shunsuke S.S."/>
        </authorList>
    </citation>
    <scope>NUCLEOTIDE SEQUENCE [LARGE SCALE GENOMIC DNA]</scope>
    <source>
        <strain evidence="3 4">S-16</strain>
    </source>
</reference>
<evidence type="ECO:0000313" key="3">
    <source>
        <dbReference type="EMBL" id="RQP26097.1"/>
    </source>
</evidence>
<dbReference type="InterPro" id="IPR004274">
    <property type="entry name" value="FCP1_dom"/>
</dbReference>
<reference evidence="3 4" key="1">
    <citation type="submission" date="2018-08" db="EMBL/GenBank/DDBJ databases">
        <authorList>
            <person name="Khan S.A."/>
            <person name="Jeon C.O."/>
            <person name="Chun B.H."/>
            <person name="Jeong S.E."/>
        </authorList>
    </citation>
    <scope>NUCLEOTIDE SEQUENCE [LARGE SCALE GENOMIC DNA]</scope>
    <source>
        <strain evidence="3 4">S-16</strain>
    </source>
</reference>
<dbReference type="PROSITE" id="PS50969">
    <property type="entry name" value="FCP1"/>
    <property type="match status" value="1"/>
</dbReference>
<protein>
    <recommendedName>
        <fullName evidence="2">FCP1 homology domain-containing protein</fullName>
    </recommendedName>
</protein>
<sequence>MMVHRKLLVLDLDETLIHATEEESEHAPAFEYGTYSVHKRPHLEVFLQSAFAEFDVGIWTSAGADYAHYVVSRIMDPGDLKFLWASKRCTLRRDFTTGDYYPLKRLSKLKSLGYRLEHIIAVDDSPEKHRANYGNLIRVSEFTGDVDDAELPRLLQYLRLLAAEPNVRRIEKRDWRLKISNSPGSLNAQTSPSMAPSPRTSP</sequence>
<dbReference type="InterPro" id="IPR036412">
    <property type="entry name" value="HAD-like_sf"/>
</dbReference>
<dbReference type="EMBL" id="QUSW01000001">
    <property type="protein sequence ID" value="RQP26097.1"/>
    <property type="molecule type" value="Genomic_DNA"/>
</dbReference>
<evidence type="ECO:0000313" key="4">
    <source>
        <dbReference type="Proteomes" id="UP000267464"/>
    </source>
</evidence>
<dbReference type="Proteomes" id="UP000267464">
    <property type="component" value="Unassembled WGS sequence"/>
</dbReference>
<comment type="caution">
    <text evidence="3">The sequence shown here is derived from an EMBL/GenBank/DDBJ whole genome shotgun (WGS) entry which is preliminary data.</text>
</comment>
<accession>A0A3N7HUT4</accession>
<dbReference type="Pfam" id="PF03031">
    <property type="entry name" value="NIF"/>
    <property type="match status" value="1"/>
</dbReference>
<gene>
    <name evidence="3" type="ORF">DZC73_03375</name>
</gene>
<feature type="domain" description="FCP1 homology" evidence="2">
    <location>
        <begin position="1"/>
        <end position="161"/>
    </location>
</feature>
<proteinExistence type="predicted"/>
<dbReference type="SUPFAM" id="SSF56784">
    <property type="entry name" value="HAD-like"/>
    <property type="match status" value="1"/>
</dbReference>
<keyword evidence="4" id="KW-1185">Reference proteome</keyword>
<dbReference type="InterPro" id="IPR023214">
    <property type="entry name" value="HAD_sf"/>
</dbReference>
<organism evidence="3 4">
    <name type="scientific">Piscinibacter terrae</name>
    <dbReference type="NCBI Taxonomy" id="2496871"/>
    <lineage>
        <taxon>Bacteria</taxon>
        <taxon>Pseudomonadati</taxon>
        <taxon>Pseudomonadota</taxon>
        <taxon>Betaproteobacteria</taxon>
        <taxon>Burkholderiales</taxon>
        <taxon>Sphaerotilaceae</taxon>
        <taxon>Piscinibacter</taxon>
    </lineage>
</organism>
<dbReference type="PANTHER" id="PTHR12210">
    <property type="entry name" value="DULLARD PROTEIN PHOSPHATASE"/>
    <property type="match status" value="1"/>
</dbReference>
<feature type="region of interest" description="Disordered" evidence="1">
    <location>
        <begin position="181"/>
        <end position="202"/>
    </location>
</feature>
<dbReference type="SMART" id="SM00577">
    <property type="entry name" value="CPDc"/>
    <property type="match status" value="1"/>
</dbReference>
<name>A0A3N7HUT4_9BURK</name>
<dbReference type="InterPro" id="IPR050365">
    <property type="entry name" value="TIM50"/>
</dbReference>
<dbReference type="OrthoDB" id="65801at2"/>
<dbReference type="AlphaFoldDB" id="A0A3N7HUT4"/>
<evidence type="ECO:0000259" key="2">
    <source>
        <dbReference type="PROSITE" id="PS50969"/>
    </source>
</evidence>